<sequence>MLLSKVDFTRPYPMLSLFEPESFRHERDLANVIGQALGYSLDELETGLTDELKTCRAALFKDTVEAVNSRGSEGYEHYAFPEAVVLKVAQPCPHSLIAKIKSANLNYQVFFRTLEDEKENIDHGAAKAVVDFVPDMTPTSLVAKVVRDLKRSGHIQVQFLHLIQILTCAAISEY</sequence>
<evidence type="ECO:0000313" key="2">
    <source>
        <dbReference type="Proteomes" id="UP000230423"/>
    </source>
</evidence>
<protein>
    <submittedName>
        <fullName evidence="1">Uncharacterized protein</fullName>
    </submittedName>
</protein>
<dbReference type="Proteomes" id="UP000230423">
    <property type="component" value="Unassembled WGS sequence"/>
</dbReference>
<reference evidence="1 2" key="1">
    <citation type="submission" date="2015-09" db="EMBL/GenBank/DDBJ databases">
        <title>Draft genome of the parasitic nematode Teladorsagia circumcincta isolate WARC Sus (inbred).</title>
        <authorList>
            <person name="Mitreva M."/>
        </authorList>
    </citation>
    <scope>NUCLEOTIDE SEQUENCE [LARGE SCALE GENOMIC DNA]</scope>
    <source>
        <strain evidence="1 2">S</strain>
    </source>
</reference>
<proteinExistence type="predicted"/>
<dbReference type="SUPFAM" id="SSF54236">
    <property type="entry name" value="Ubiquitin-like"/>
    <property type="match status" value="1"/>
</dbReference>
<keyword evidence="2" id="KW-1185">Reference proteome</keyword>
<organism evidence="1 2">
    <name type="scientific">Teladorsagia circumcincta</name>
    <name type="common">Brown stomach worm</name>
    <name type="synonym">Ostertagia circumcincta</name>
    <dbReference type="NCBI Taxonomy" id="45464"/>
    <lineage>
        <taxon>Eukaryota</taxon>
        <taxon>Metazoa</taxon>
        <taxon>Ecdysozoa</taxon>
        <taxon>Nematoda</taxon>
        <taxon>Chromadorea</taxon>
        <taxon>Rhabditida</taxon>
        <taxon>Rhabditina</taxon>
        <taxon>Rhabditomorpha</taxon>
        <taxon>Strongyloidea</taxon>
        <taxon>Trichostrongylidae</taxon>
        <taxon>Teladorsagia</taxon>
    </lineage>
</organism>
<dbReference type="OrthoDB" id="67688at2759"/>
<evidence type="ECO:0000313" key="1">
    <source>
        <dbReference type="EMBL" id="PIO52403.1"/>
    </source>
</evidence>
<dbReference type="Gene3D" id="3.10.20.770">
    <property type="match status" value="1"/>
</dbReference>
<dbReference type="EMBL" id="KZ428115">
    <property type="protein sequence ID" value="PIO52403.1"/>
    <property type="molecule type" value="Genomic_DNA"/>
</dbReference>
<accession>A0A2G9T389</accession>
<name>A0A2G9T389_TELCI</name>
<dbReference type="AlphaFoldDB" id="A0A2G9T389"/>
<dbReference type="InterPro" id="IPR029071">
    <property type="entry name" value="Ubiquitin-like_domsf"/>
</dbReference>
<gene>
    <name evidence="1" type="ORF">TELCIR_26291</name>
</gene>